<keyword evidence="3" id="KW-1185">Reference proteome</keyword>
<gene>
    <name evidence="2" type="ORF">Pmar_PMAR027338</name>
</gene>
<dbReference type="Proteomes" id="UP000007800">
    <property type="component" value="Unassembled WGS sequence"/>
</dbReference>
<dbReference type="GeneID" id="9053317"/>
<organism evidence="3">
    <name type="scientific">Perkinsus marinus (strain ATCC 50983 / TXsc)</name>
    <dbReference type="NCBI Taxonomy" id="423536"/>
    <lineage>
        <taxon>Eukaryota</taxon>
        <taxon>Sar</taxon>
        <taxon>Alveolata</taxon>
        <taxon>Perkinsozoa</taxon>
        <taxon>Perkinsea</taxon>
        <taxon>Perkinsida</taxon>
        <taxon>Perkinsidae</taxon>
        <taxon>Perkinsus</taxon>
    </lineage>
</organism>
<dbReference type="AlphaFoldDB" id="C5M1Q4"/>
<accession>C5M1Q4</accession>
<dbReference type="EMBL" id="GG687613">
    <property type="protein sequence ID" value="EEQ97092.1"/>
    <property type="molecule type" value="Genomic_DNA"/>
</dbReference>
<protein>
    <submittedName>
        <fullName evidence="2">Uncharacterized protein</fullName>
    </submittedName>
</protein>
<dbReference type="RefSeq" id="XP_002764375.1">
    <property type="nucleotide sequence ID" value="XM_002764329.1"/>
</dbReference>
<evidence type="ECO:0000313" key="2">
    <source>
        <dbReference type="EMBL" id="EEQ97092.1"/>
    </source>
</evidence>
<evidence type="ECO:0000256" key="1">
    <source>
        <dbReference type="SAM" id="SignalP"/>
    </source>
</evidence>
<dbReference type="InParanoid" id="C5M1Q4"/>
<keyword evidence="1" id="KW-0732">Signal</keyword>
<dbReference type="OrthoDB" id="444754at2759"/>
<reference evidence="2 3" key="1">
    <citation type="submission" date="2008-07" db="EMBL/GenBank/DDBJ databases">
        <authorList>
            <person name="El-Sayed N."/>
            <person name="Caler E."/>
            <person name="Inman J."/>
            <person name="Amedeo P."/>
            <person name="Hass B."/>
            <person name="Wortman J."/>
        </authorList>
    </citation>
    <scope>NUCLEOTIDE SEQUENCE [LARGE SCALE GENOMIC DNA]</scope>
    <source>
        <strain evidence="3">ATCC 50983 / TXsc</strain>
    </source>
</reference>
<feature type="signal peptide" evidence="1">
    <location>
        <begin position="1"/>
        <end position="18"/>
    </location>
</feature>
<proteinExistence type="predicted"/>
<sequence length="250" mass="27796">MPPHLLAIYVLSLALTQAQIFGRRPSGQYCMDFVLPSPSSGVSFQPYGRQASSGKLSIAVLDVYNFRRQGGVYINGRYRLHTRNELEITALNDALKLNDPHTFPYLLLGYTLKYNKADDGVELYNMQGKMQAHFSRITCPGLLSAGSRPAVDSQVYCSKQARLSVDGGGLVRFDLPPGGRKQEPMVSFVGPYREVGRKILLPIPFGRFAFTVERVNNATLKLIPDSIPEKAFLMRTPTTLEEKEACGDNF</sequence>
<evidence type="ECO:0000313" key="3">
    <source>
        <dbReference type="Proteomes" id="UP000007800"/>
    </source>
</evidence>
<name>C5M1Q4_PERM5</name>
<feature type="chain" id="PRO_5002955370" evidence="1">
    <location>
        <begin position="19"/>
        <end position="250"/>
    </location>
</feature>